<protein>
    <submittedName>
        <fullName evidence="1">Uncharacterized protein</fullName>
    </submittedName>
</protein>
<dbReference type="Proteomes" id="UP000824091">
    <property type="component" value="Unassembled WGS sequence"/>
</dbReference>
<evidence type="ECO:0000313" key="1">
    <source>
        <dbReference type="EMBL" id="HIU27371.1"/>
    </source>
</evidence>
<proteinExistence type="predicted"/>
<gene>
    <name evidence="1" type="ORF">IAD16_03175</name>
</gene>
<comment type="caution">
    <text evidence="1">The sequence shown here is derived from an EMBL/GenBank/DDBJ whole genome shotgun (WGS) entry which is preliminary data.</text>
</comment>
<sequence length="182" mass="21316">MSDDYTYSERSYDDQPFTKPEIIFINEDLIPFYNNMIDRYSPDAIALVTVKKCPSLQVLKTNSYELLKGVRSCLMRTDKGLVLQSMMSEYRNLTIPIRRITYLSFDPDDIYYLDDPGTDDPKDLRFKIKLDYIADPDEPGDTESLVLYTVSYNCRRHQEYAELLDPQPFMSVLHRLKSCVHP</sequence>
<name>A0A9D1I3B9_9FIRM</name>
<organism evidence="1 2">
    <name type="scientific">Candidatus Fimisoma avicola</name>
    <dbReference type="NCBI Taxonomy" id="2840826"/>
    <lineage>
        <taxon>Bacteria</taxon>
        <taxon>Bacillati</taxon>
        <taxon>Bacillota</taxon>
        <taxon>Clostridia</taxon>
        <taxon>Eubacteriales</taxon>
        <taxon>Candidatus Fimisoma</taxon>
    </lineage>
</organism>
<dbReference type="EMBL" id="DVMO01000048">
    <property type="protein sequence ID" value="HIU27371.1"/>
    <property type="molecule type" value="Genomic_DNA"/>
</dbReference>
<dbReference type="AlphaFoldDB" id="A0A9D1I3B9"/>
<evidence type="ECO:0000313" key="2">
    <source>
        <dbReference type="Proteomes" id="UP000824091"/>
    </source>
</evidence>
<reference evidence="1" key="2">
    <citation type="journal article" date="2021" name="PeerJ">
        <title>Extensive microbial diversity within the chicken gut microbiome revealed by metagenomics and culture.</title>
        <authorList>
            <person name="Gilroy R."/>
            <person name="Ravi A."/>
            <person name="Getino M."/>
            <person name="Pursley I."/>
            <person name="Horton D.L."/>
            <person name="Alikhan N.F."/>
            <person name="Baker D."/>
            <person name="Gharbi K."/>
            <person name="Hall N."/>
            <person name="Watson M."/>
            <person name="Adriaenssens E.M."/>
            <person name="Foster-Nyarko E."/>
            <person name="Jarju S."/>
            <person name="Secka A."/>
            <person name="Antonio M."/>
            <person name="Oren A."/>
            <person name="Chaudhuri R.R."/>
            <person name="La Ragione R."/>
            <person name="Hildebrand F."/>
            <person name="Pallen M.J."/>
        </authorList>
    </citation>
    <scope>NUCLEOTIDE SEQUENCE</scope>
    <source>
        <strain evidence="1">11300</strain>
    </source>
</reference>
<accession>A0A9D1I3B9</accession>
<reference evidence="1" key="1">
    <citation type="submission" date="2020-10" db="EMBL/GenBank/DDBJ databases">
        <authorList>
            <person name="Gilroy R."/>
        </authorList>
    </citation>
    <scope>NUCLEOTIDE SEQUENCE</scope>
    <source>
        <strain evidence="1">11300</strain>
    </source>
</reference>